<evidence type="ECO:0000313" key="2">
    <source>
        <dbReference type="EMBL" id="NSJ52095.1"/>
    </source>
</evidence>
<dbReference type="Gene3D" id="3.30.1240.10">
    <property type="match status" value="1"/>
</dbReference>
<keyword evidence="1" id="KW-0378">Hydrolase</keyword>
<dbReference type="EMBL" id="JAAITT010000057">
    <property type="protein sequence ID" value="NSJ52095.1"/>
    <property type="molecule type" value="Genomic_DNA"/>
</dbReference>
<dbReference type="InterPro" id="IPR036412">
    <property type="entry name" value="HAD-like_sf"/>
</dbReference>
<accession>A0AAX1SFV0</accession>
<dbReference type="EMBL" id="JAKNGE010000039">
    <property type="protein sequence ID" value="MCG4748552.1"/>
    <property type="molecule type" value="Genomic_DNA"/>
</dbReference>
<dbReference type="SUPFAM" id="SSF56784">
    <property type="entry name" value="HAD-like"/>
    <property type="match status" value="1"/>
</dbReference>
<dbReference type="AlphaFoldDB" id="A0AAX1SFV0"/>
<sequence>MIKLIVSDVDGTLVPDGSSKINPEVFDTILKLREKGIQFAIASGRPWASVEHAFEPVKRKIFYVANNGAYVGCCGRSLYVYSIEQELVHRIIKKVRRYPDLEVVYAGANGDYLESSNERLMNWLIESYKFNLTRVDDLLGLDEPCVKVSIYKSQGIEAASRDIYEEFKDELKMSCAGDMWMDCMAKGVNKGRAIRTIQESLHIKPEETMAFGDQLNDMEMLEQAYYSFAVANARDEVRKAARFQADSNENDGVLKILKHLL</sequence>
<dbReference type="Pfam" id="PF08282">
    <property type="entry name" value="Hydrolase_3"/>
    <property type="match status" value="1"/>
</dbReference>
<comment type="caution">
    <text evidence="1">The sequence shown here is derived from an EMBL/GenBank/DDBJ whole genome shotgun (WGS) entry which is preliminary data.</text>
</comment>
<evidence type="ECO:0000313" key="4">
    <source>
        <dbReference type="Proteomes" id="UP001299608"/>
    </source>
</evidence>
<evidence type="ECO:0000313" key="3">
    <source>
        <dbReference type="Proteomes" id="UP000669239"/>
    </source>
</evidence>
<dbReference type="GO" id="GO:0016791">
    <property type="term" value="F:phosphatase activity"/>
    <property type="evidence" value="ECO:0007669"/>
    <property type="project" value="TreeGrafter"/>
</dbReference>
<dbReference type="Proteomes" id="UP000669239">
    <property type="component" value="Unassembled WGS sequence"/>
</dbReference>
<dbReference type="Proteomes" id="UP001299608">
    <property type="component" value="Unassembled WGS sequence"/>
</dbReference>
<organism evidence="1 4">
    <name type="scientific">Enterocloster aldenensis</name>
    <dbReference type="NCBI Taxonomy" id="358742"/>
    <lineage>
        <taxon>Bacteria</taxon>
        <taxon>Bacillati</taxon>
        <taxon>Bacillota</taxon>
        <taxon>Clostridia</taxon>
        <taxon>Lachnospirales</taxon>
        <taxon>Lachnospiraceae</taxon>
        <taxon>Enterocloster</taxon>
    </lineage>
</organism>
<proteinExistence type="predicted"/>
<dbReference type="RefSeq" id="WP_117561083.1">
    <property type="nucleotide sequence ID" value="NZ_CAXTHN010000063.1"/>
</dbReference>
<dbReference type="GO" id="GO:0000287">
    <property type="term" value="F:magnesium ion binding"/>
    <property type="evidence" value="ECO:0007669"/>
    <property type="project" value="TreeGrafter"/>
</dbReference>
<dbReference type="PANTHER" id="PTHR10000">
    <property type="entry name" value="PHOSPHOSERINE PHOSPHATASE"/>
    <property type="match status" value="1"/>
</dbReference>
<dbReference type="NCBIfam" id="TIGR00099">
    <property type="entry name" value="Cof-subfamily"/>
    <property type="match status" value="1"/>
</dbReference>
<dbReference type="InterPro" id="IPR000150">
    <property type="entry name" value="Cof"/>
</dbReference>
<dbReference type="Gene3D" id="3.40.50.1000">
    <property type="entry name" value="HAD superfamily/HAD-like"/>
    <property type="match status" value="1"/>
</dbReference>
<reference evidence="1" key="3">
    <citation type="submission" date="2022-01" db="EMBL/GenBank/DDBJ databases">
        <title>Collection of gut derived symbiotic bacterial strains cultured from healthy donors.</title>
        <authorList>
            <person name="Lin H."/>
            <person name="Kohout C."/>
            <person name="Waligurski E."/>
            <person name="Pamer E.G."/>
        </authorList>
    </citation>
    <scope>NUCLEOTIDE SEQUENCE</scope>
    <source>
        <strain evidence="1">DFI.6.55</strain>
    </source>
</reference>
<gene>
    <name evidence="2" type="ORF">G5B36_25905</name>
    <name evidence="1" type="ORF">L0N08_24365</name>
</gene>
<protein>
    <submittedName>
        <fullName evidence="1">Cof-type HAD-IIB family hydrolase</fullName>
    </submittedName>
    <submittedName>
        <fullName evidence="2">HAD family phosphatase</fullName>
    </submittedName>
</protein>
<dbReference type="PANTHER" id="PTHR10000:SF8">
    <property type="entry name" value="HAD SUPERFAMILY HYDROLASE-LIKE, TYPE 3"/>
    <property type="match status" value="1"/>
</dbReference>
<dbReference type="GO" id="GO:0005829">
    <property type="term" value="C:cytosol"/>
    <property type="evidence" value="ECO:0007669"/>
    <property type="project" value="TreeGrafter"/>
</dbReference>
<reference evidence="2 3" key="1">
    <citation type="journal article" date="2020" name="Cell Host Microbe">
        <title>Functional and Genomic Variation between Human-Derived Isolates of Lachnospiraceae Reveals Inter- and Intra-Species Diversity.</title>
        <authorList>
            <person name="Sorbara M.T."/>
            <person name="Littmann E.R."/>
            <person name="Fontana E."/>
            <person name="Moody T.U."/>
            <person name="Kohout C.E."/>
            <person name="Gjonbalaj M."/>
            <person name="Eaton V."/>
            <person name="Seok R."/>
            <person name="Leiner I.M."/>
            <person name="Pamer E.G."/>
        </authorList>
    </citation>
    <scope>NUCLEOTIDE SEQUENCE [LARGE SCALE GENOMIC DNA]</scope>
    <source>
        <strain evidence="2 3">MSK.1.17</strain>
    </source>
</reference>
<reference evidence="2" key="2">
    <citation type="submission" date="2020-02" db="EMBL/GenBank/DDBJ databases">
        <authorList>
            <person name="Littmann E."/>
            <person name="Sorbara M."/>
        </authorList>
    </citation>
    <scope>NUCLEOTIDE SEQUENCE</scope>
    <source>
        <strain evidence="2">MSK.1.17</strain>
    </source>
</reference>
<evidence type="ECO:0000313" key="1">
    <source>
        <dbReference type="EMBL" id="MCG4748552.1"/>
    </source>
</evidence>
<dbReference type="SFLD" id="SFLDG01140">
    <property type="entry name" value="C2.B:_Phosphomannomutase_and_P"/>
    <property type="match status" value="1"/>
</dbReference>
<dbReference type="SFLD" id="SFLDS00003">
    <property type="entry name" value="Haloacid_Dehalogenase"/>
    <property type="match status" value="1"/>
</dbReference>
<name>A0AAX1SFV0_9FIRM</name>
<dbReference type="InterPro" id="IPR023214">
    <property type="entry name" value="HAD_sf"/>
</dbReference>
<keyword evidence="3" id="KW-1185">Reference proteome</keyword>
<dbReference type="SFLD" id="SFLDG01144">
    <property type="entry name" value="C2.B.4:_PGP_Like"/>
    <property type="match status" value="1"/>
</dbReference>
<dbReference type="NCBIfam" id="TIGR01484">
    <property type="entry name" value="HAD-SF-IIB"/>
    <property type="match status" value="1"/>
</dbReference>
<dbReference type="InterPro" id="IPR006379">
    <property type="entry name" value="HAD-SF_hydro_IIB"/>
</dbReference>